<dbReference type="CDD" id="cd16594">
    <property type="entry name" value="RING-HC_TRIM7-like_C-IV"/>
    <property type="match status" value="1"/>
</dbReference>
<evidence type="ECO:0000313" key="10">
    <source>
        <dbReference type="EMBL" id="KPP61466.1"/>
    </source>
</evidence>
<dbReference type="InterPro" id="IPR006574">
    <property type="entry name" value="PRY"/>
</dbReference>
<dbReference type="InterPro" id="IPR050143">
    <property type="entry name" value="TRIM/RBCC"/>
</dbReference>
<dbReference type="CDD" id="cd12905">
    <property type="entry name" value="SPRY_PRY_A33L"/>
    <property type="match status" value="1"/>
</dbReference>
<dbReference type="SMART" id="SM00184">
    <property type="entry name" value="RING"/>
    <property type="match status" value="1"/>
</dbReference>
<dbReference type="InterPro" id="IPR017907">
    <property type="entry name" value="Znf_RING_CS"/>
</dbReference>
<dbReference type="GeneID" id="108931962"/>
<dbReference type="PRINTS" id="PR01407">
    <property type="entry name" value="BUTYPHLNCDUF"/>
</dbReference>
<dbReference type="InterPro" id="IPR018957">
    <property type="entry name" value="Znf_C3HC4_RING-type"/>
</dbReference>
<dbReference type="Ensembl" id="ENSSFOT00015062472.1">
    <property type="protein sequence ID" value="ENSSFOP00015046554.1"/>
    <property type="gene ID" value="ENSSFOG00015028477.1"/>
</dbReference>
<feature type="domain" description="RING-type" evidence="8">
    <location>
        <begin position="16"/>
        <end position="57"/>
    </location>
</feature>
<dbReference type="PROSITE" id="PS00518">
    <property type="entry name" value="ZF_RING_1"/>
    <property type="match status" value="1"/>
</dbReference>
<dbReference type="AlphaFoldDB" id="A0A0P7WE45"/>
<dbReference type="InterPro" id="IPR013320">
    <property type="entry name" value="ConA-like_dom_sf"/>
</dbReference>
<evidence type="ECO:0000256" key="3">
    <source>
        <dbReference type="ARBA" id="ARBA00022490"/>
    </source>
</evidence>
<reference evidence="10 12" key="1">
    <citation type="submission" date="2015-08" db="EMBL/GenBank/DDBJ databases">
        <title>The genome of the Asian arowana (Scleropages formosus).</title>
        <authorList>
            <person name="Tan M.H."/>
            <person name="Gan H.M."/>
            <person name="Croft L.J."/>
            <person name="Austin C.M."/>
        </authorList>
    </citation>
    <scope>NUCLEOTIDE SEQUENCE [LARGE SCALE GENOMIC DNA]</scope>
    <source>
        <strain evidence="10">Aro1</strain>
    </source>
</reference>
<keyword evidence="5 7" id="KW-0863">Zinc-finger</keyword>
<dbReference type="RefSeq" id="XP_018603790.1">
    <property type="nucleotide sequence ID" value="XM_018748274.2"/>
</dbReference>
<dbReference type="InterPro" id="IPR003879">
    <property type="entry name" value="Butyrophylin_SPRY"/>
</dbReference>
<feature type="domain" description="B30.2/SPRY" evidence="9">
    <location>
        <begin position="231"/>
        <end position="427"/>
    </location>
</feature>
<dbReference type="SMART" id="SM00449">
    <property type="entry name" value="SPRY"/>
    <property type="match status" value="1"/>
</dbReference>
<dbReference type="GO" id="GO:0008270">
    <property type="term" value="F:zinc ion binding"/>
    <property type="evidence" value="ECO:0007669"/>
    <property type="project" value="UniProtKB-KW"/>
</dbReference>
<dbReference type="InterPro" id="IPR001870">
    <property type="entry name" value="B30.2/SPRY"/>
</dbReference>
<proteinExistence type="inferred from homology"/>
<name>A0A0P7WE45_SCLFO</name>
<reference evidence="11" key="3">
    <citation type="submission" date="2025-05" db="UniProtKB">
        <authorList>
            <consortium name="Ensembl"/>
        </authorList>
    </citation>
    <scope>IDENTIFICATION</scope>
</reference>
<evidence type="ECO:0000313" key="12">
    <source>
        <dbReference type="Proteomes" id="UP000034805"/>
    </source>
</evidence>
<reference evidence="11 13" key="2">
    <citation type="submission" date="2019-04" db="EMBL/GenBank/DDBJ databases">
        <authorList>
            <consortium name="Wellcome Sanger Institute Data Sharing"/>
        </authorList>
    </citation>
    <scope>NUCLEOTIDE SEQUENCE [LARGE SCALE GENOMIC DNA]</scope>
</reference>
<dbReference type="EMBL" id="JARO02009574">
    <property type="protein sequence ID" value="KPP61466.1"/>
    <property type="molecule type" value="Genomic_DNA"/>
</dbReference>
<dbReference type="GO" id="GO:0005737">
    <property type="term" value="C:cytoplasm"/>
    <property type="evidence" value="ECO:0007669"/>
    <property type="project" value="UniProtKB-SubCell"/>
</dbReference>
<dbReference type="CTD" id="100170828"/>
<comment type="similarity">
    <text evidence="2">Belongs to the TRIM/RBCC family.</text>
</comment>
<dbReference type="PROSITE" id="PS50089">
    <property type="entry name" value="ZF_RING_2"/>
    <property type="match status" value="1"/>
</dbReference>
<sequence>MECTGRGLSLKEELTCAICCDLFTEPVMLDCMHHFCKACISTYWKGIRGRVSCPQCRQEFSSRQLHTNYLVAGMVEKVRACSSESNHKELQKQLKESLLSHLSRKENYMSMIQRCKKKVDAVKAAGNELEGWLQGEFQVLHQMLYEEQAAMLEQLRREEKEMLGALSQHLGALMGAVTEVEQNVRVLQQTMDTMEHSLLLETPKVNLRSSVEVGKVPEIDLKAFAGKYKAPLQYMIWRKIFKLLKPAPAPVTFDVETAHPSLYVSRDHLSVVESEKMLPYKRSPKRFVQCVNVLGAQSFQSGRHYWEVEVGNKTKWDLGVALDSVDRQVRAKLCPENGYWTIRLRNGNEYSAGTQPWTRLVVASFPRCIGVLLNFEEQRVSFYNADNMQLLFSFSNGPWGKALPFFSTCLSEPGQRAQPIRLVHFPLGPL</sequence>
<dbReference type="InterPro" id="IPR013083">
    <property type="entry name" value="Znf_RING/FYVE/PHD"/>
</dbReference>
<dbReference type="InterPro" id="IPR043136">
    <property type="entry name" value="B30.2/SPRY_sf"/>
</dbReference>
<dbReference type="FunFam" id="2.60.120.920:FF:000004">
    <property type="entry name" value="Butyrophilin subfamily 1 member A1"/>
    <property type="match status" value="1"/>
</dbReference>
<accession>A0A0P7WE45</accession>
<dbReference type="PANTHER" id="PTHR24103">
    <property type="entry name" value="E3 UBIQUITIN-PROTEIN LIGASE TRIM"/>
    <property type="match status" value="1"/>
</dbReference>
<dbReference type="InterPro" id="IPR001841">
    <property type="entry name" value="Znf_RING"/>
</dbReference>
<evidence type="ECO:0000259" key="8">
    <source>
        <dbReference type="PROSITE" id="PS50089"/>
    </source>
</evidence>
<evidence type="ECO:0000256" key="6">
    <source>
        <dbReference type="ARBA" id="ARBA00022833"/>
    </source>
</evidence>
<dbReference type="Pfam" id="PF13765">
    <property type="entry name" value="PRY"/>
    <property type="match status" value="1"/>
</dbReference>
<dbReference type="SUPFAM" id="SSF57850">
    <property type="entry name" value="RING/U-box"/>
    <property type="match status" value="1"/>
</dbReference>
<dbReference type="Proteomes" id="UP000034805">
    <property type="component" value="Unassembled WGS sequence"/>
</dbReference>
<protein>
    <submittedName>
        <fullName evidence="10 11">Zinc-binding protein A33-like</fullName>
    </submittedName>
</protein>
<keyword evidence="3" id="KW-0963">Cytoplasm</keyword>
<evidence type="ECO:0000313" key="11">
    <source>
        <dbReference type="Ensembl" id="ENSSFOP00015046554.1"/>
    </source>
</evidence>
<evidence type="ECO:0000256" key="4">
    <source>
        <dbReference type="ARBA" id="ARBA00022723"/>
    </source>
</evidence>
<comment type="subcellular location">
    <subcellularLocation>
        <location evidence="1">Cytoplasm</location>
    </subcellularLocation>
</comment>
<keyword evidence="6" id="KW-0862">Zinc</keyword>
<evidence type="ECO:0000256" key="7">
    <source>
        <dbReference type="PROSITE-ProRule" id="PRU00175"/>
    </source>
</evidence>
<dbReference type="Gene3D" id="2.60.120.920">
    <property type="match status" value="1"/>
</dbReference>
<evidence type="ECO:0000256" key="5">
    <source>
        <dbReference type="ARBA" id="ARBA00022771"/>
    </source>
</evidence>
<dbReference type="Proteomes" id="UP000694397">
    <property type="component" value="Chromosome 13"/>
</dbReference>
<keyword evidence="13" id="KW-1185">Reference proteome</keyword>
<dbReference type="STRING" id="113540.ENSSFOP00015046554"/>
<dbReference type="SMART" id="SM00589">
    <property type="entry name" value="PRY"/>
    <property type="match status" value="1"/>
</dbReference>
<gene>
    <name evidence="11" type="primary">trim105</name>
    <name evidence="10" type="ORF">Z043_120431</name>
</gene>
<keyword evidence="4" id="KW-0479">Metal-binding</keyword>
<dbReference type="OrthoDB" id="6270329at2759"/>
<evidence type="ECO:0000256" key="2">
    <source>
        <dbReference type="ARBA" id="ARBA00008518"/>
    </source>
</evidence>
<dbReference type="InterPro" id="IPR003877">
    <property type="entry name" value="SPRY_dom"/>
</dbReference>
<evidence type="ECO:0000259" key="9">
    <source>
        <dbReference type="PROSITE" id="PS50188"/>
    </source>
</evidence>
<evidence type="ECO:0000256" key="1">
    <source>
        <dbReference type="ARBA" id="ARBA00004496"/>
    </source>
</evidence>
<organism evidence="10 12">
    <name type="scientific">Scleropages formosus</name>
    <name type="common">Asian bonytongue</name>
    <name type="synonym">Osteoglossum formosum</name>
    <dbReference type="NCBI Taxonomy" id="113540"/>
    <lineage>
        <taxon>Eukaryota</taxon>
        <taxon>Metazoa</taxon>
        <taxon>Chordata</taxon>
        <taxon>Craniata</taxon>
        <taxon>Vertebrata</taxon>
        <taxon>Euteleostomi</taxon>
        <taxon>Actinopterygii</taxon>
        <taxon>Neopterygii</taxon>
        <taxon>Teleostei</taxon>
        <taxon>Osteoglossocephala</taxon>
        <taxon>Osteoglossomorpha</taxon>
        <taxon>Osteoglossiformes</taxon>
        <taxon>Osteoglossidae</taxon>
        <taxon>Scleropages</taxon>
    </lineage>
</organism>
<dbReference type="GeneTree" id="ENSGT00940000158537"/>
<evidence type="ECO:0000313" key="13">
    <source>
        <dbReference type="Proteomes" id="UP000694397"/>
    </source>
</evidence>
<dbReference type="Pfam" id="PF00622">
    <property type="entry name" value="SPRY"/>
    <property type="match status" value="1"/>
</dbReference>
<dbReference type="Pfam" id="PF00097">
    <property type="entry name" value="zf-C3HC4"/>
    <property type="match status" value="1"/>
</dbReference>
<dbReference type="SUPFAM" id="SSF49899">
    <property type="entry name" value="Concanavalin A-like lectins/glucanases"/>
    <property type="match status" value="1"/>
</dbReference>
<dbReference type="PROSITE" id="PS50188">
    <property type="entry name" value="B302_SPRY"/>
    <property type="match status" value="1"/>
</dbReference>
<dbReference type="Gene3D" id="3.30.40.10">
    <property type="entry name" value="Zinc/RING finger domain, C3HC4 (zinc finger)"/>
    <property type="match status" value="1"/>
</dbReference>